<dbReference type="EMBL" id="MHSU01000038">
    <property type="protein sequence ID" value="OHA49099.1"/>
    <property type="molecule type" value="Genomic_DNA"/>
</dbReference>
<dbReference type="SUPFAM" id="SSF51261">
    <property type="entry name" value="Duplicated hybrid motif"/>
    <property type="match status" value="1"/>
</dbReference>
<dbReference type="InterPro" id="IPR050570">
    <property type="entry name" value="Cell_wall_metabolism_enzyme"/>
</dbReference>
<dbReference type="Gene3D" id="6.10.250.3150">
    <property type="match status" value="1"/>
</dbReference>
<comment type="caution">
    <text evidence="3">The sequence shown here is derived from an EMBL/GenBank/DDBJ whole genome shotgun (WGS) entry which is preliminary data.</text>
</comment>
<name>A0A1G2PMY0_9BACT</name>
<keyword evidence="1" id="KW-0175">Coiled coil</keyword>
<feature type="coiled-coil region" evidence="1">
    <location>
        <begin position="46"/>
        <end position="122"/>
    </location>
</feature>
<evidence type="ECO:0000313" key="4">
    <source>
        <dbReference type="Proteomes" id="UP000178646"/>
    </source>
</evidence>
<protein>
    <recommendedName>
        <fullName evidence="2">M23ase beta-sheet core domain-containing protein</fullName>
    </recommendedName>
</protein>
<organism evidence="3 4">
    <name type="scientific">Candidatus Terrybacteria bacterium RIFCSPHIGHO2_02_41_19</name>
    <dbReference type="NCBI Taxonomy" id="1802364"/>
    <lineage>
        <taxon>Bacteria</taxon>
        <taxon>Candidatus Terryibacteriota</taxon>
    </lineage>
</organism>
<dbReference type="CDD" id="cd12797">
    <property type="entry name" value="M23_peptidase"/>
    <property type="match status" value="1"/>
</dbReference>
<sequence>MPLRKFKIRHLAVKPPSGGLTAKLALLAIWAICFWSFANLTQASTIDDLNKNIEKTKSLMKQNQEEIEKYQKEIENTGKETATLKSKIKNLEATGKKLAADIKLTQNQIQSAKLNIEKLNLQIGLKAEGIIEKKNSLGEFVRAINEAESANVLEIIISEDVFSDFFSNIDAMDNFQKEIKSNLIGLKEDKADLEEKKKEREVYKKNTEKLNGQYVDQKELVDINKTKTNKVLGETKNKEAVYKNLLADRIAKQKAFEDEIREFEDQIRLEIDPSALPKSGSGVLKWPLASVKITQYFGNTAYATANPIIYNGGGHPGVDFRASIGTRVMASKEGVVTGVGNTDQSCNGVSYGKWALIKHTNNLSTLYAHLSIIKVSGGQQVETGQLVGYSGDTGYADGPHLHFEVYASEGVEVKYYKSKICGTNMLRPMKIKNNALLNPLSYL</sequence>
<dbReference type="PANTHER" id="PTHR21666:SF270">
    <property type="entry name" value="MUREIN HYDROLASE ACTIVATOR ENVC"/>
    <property type="match status" value="1"/>
</dbReference>
<dbReference type="GO" id="GO:0004222">
    <property type="term" value="F:metalloendopeptidase activity"/>
    <property type="evidence" value="ECO:0007669"/>
    <property type="project" value="TreeGrafter"/>
</dbReference>
<dbReference type="Proteomes" id="UP000178646">
    <property type="component" value="Unassembled WGS sequence"/>
</dbReference>
<dbReference type="Gene3D" id="2.70.70.10">
    <property type="entry name" value="Glucose Permease (Domain IIA)"/>
    <property type="match status" value="1"/>
</dbReference>
<gene>
    <name evidence="3" type="ORF">A2W59_02185</name>
</gene>
<reference evidence="3 4" key="1">
    <citation type="journal article" date="2016" name="Nat. Commun.">
        <title>Thousands of microbial genomes shed light on interconnected biogeochemical processes in an aquifer system.</title>
        <authorList>
            <person name="Anantharaman K."/>
            <person name="Brown C.T."/>
            <person name="Hug L.A."/>
            <person name="Sharon I."/>
            <person name="Castelle C.J."/>
            <person name="Probst A.J."/>
            <person name="Thomas B.C."/>
            <person name="Singh A."/>
            <person name="Wilkins M.J."/>
            <person name="Karaoz U."/>
            <person name="Brodie E.L."/>
            <person name="Williams K.H."/>
            <person name="Hubbard S.S."/>
            <person name="Banfield J.F."/>
        </authorList>
    </citation>
    <scope>NUCLEOTIDE SEQUENCE [LARGE SCALE GENOMIC DNA]</scope>
</reference>
<dbReference type="Pfam" id="PF01551">
    <property type="entry name" value="Peptidase_M23"/>
    <property type="match status" value="1"/>
</dbReference>
<dbReference type="InterPro" id="IPR016047">
    <property type="entry name" value="M23ase_b-sheet_dom"/>
</dbReference>
<feature type="coiled-coil region" evidence="1">
    <location>
        <begin position="176"/>
        <end position="213"/>
    </location>
</feature>
<dbReference type="PANTHER" id="PTHR21666">
    <property type="entry name" value="PEPTIDASE-RELATED"/>
    <property type="match status" value="1"/>
</dbReference>
<feature type="domain" description="M23ase beta-sheet core" evidence="2">
    <location>
        <begin position="314"/>
        <end position="407"/>
    </location>
</feature>
<evidence type="ECO:0000259" key="2">
    <source>
        <dbReference type="Pfam" id="PF01551"/>
    </source>
</evidence>
<proteinExistence type="predicted"/>
<evidence type="ECO:0000313" key="3">
    <source>
        <dbReference type="EMBL" id="OHA49099.1"/>
    </source>
</evidence>
<dbReference type="AlphaFoldDB" id="A0A1G2PMY0"/>
<dbReference type="InterPro" id="IPR011055">
    <property type="entry name" value="Dup_hybrid_motif"/>
</dbReference>
<accession>A0A1G2PMY0</accession>
<evidence type="ECO:0000256" key="1">
    <source>
        <dbReference type="SAM" id="Coils"/>
    </source>
</evidence>